<dbReference type="AlphaFoldDB" id="A0A1I0MP73"/>
<accession>A0A1I0MP73</accession>
<gene>
    <name evidence="1" type="ORF">SAMN05421841_0083</name>
</gene>
<protein>
    <submittedName>
        <fullName evidence="1">Uncharacterized protein</fullName>
    </submittedName>
</protein>
<proteinExistence type="predicted"/>
<dbReference type="EMBL" id="FOIU01000001">
    <property type="protein sequence ID" value="SEV89680.1"/>
    <property type="molecule type" value="Genomic_DNA"/>
</dbReference>
<sequence>MNCKCIIWSFLQFEIYKLNLQGFKNLEGLIGYYILMKIRVLCNLKIIR</sequence>
<name>A0A1I0MP73_9FLAO</name>
<evidence type="ECO:0000313" key="1">
    <source>
        <dbReference type="EMBL" id="SEV89680.1"/>
    </source>
</evidence>
<organism evidence="1 2">
    <name type="scientific">Chryseobacterium wanjuense</name>
    <dbReference type="NCBI Taxonomy" id="356305"/>
    <lineage>
        <taxon>Bacteria</taxon>
        <taxon>Pseudomonadati</taxon>
        <taxon>Bacteroidota</taxon>
        <taxon>Flavobacteriia</taxon>
        <taxon>Flavobacteriales</taxon>
        <taxon>Weeksellaceae</taxon>
        <taxon>Chryseobacterium group</taxon>
        <taxon>Chryseobacterium</taxon>
    </lineage>
</organism>
<keyword evidence="2" id="KW-1185">Reference proteome</keyword>
<evidence type="ECO:0000313" key="2">
    <source>
        <dbReference type="Proteomes" id="UP000199469"/>
    </source>
</evidence>
<reference evidence="2" key="1">
    <citation type="submission" date="2016-10" db="EMBL/GenBank/DDBJ databases">
        <authorList>
            <person name="Varghese N."/>
            <person name="Submissions S."/>
        </authorList>
    </citation>
    <scope>NUCLEOTIDE SEQUENCE [LARGE SCALE GENOMIC DNA]</scope>
    <source>
        <strain evidence="2">DSM 17724</strain>
    </source>
</reference>
<dbReference type="Proteomes" id="UP000199469">
    <property type="component" value="Unassembled WGS sequence"/>
</dbReference>